<dbReference type="Pfam" id="PF04208">
    <property type="entry name" value="MtrA"/>
    <property type="match status" value="1"/>
</dbReference>
<name>A0A1G7S6L3_9FLAO</name>
<reference evidence="4" key="1">
    <citation type="submission" date="2016-10" db="EMBL/GenBank/DDBJ databases">
        <authorList>
            <person name="Varghese N."/>
            <person name="Submissions S."/>
        </authorList>
    </citation>
    <scope>NUCLEOTIDE SEQUENCE [LARGE SCALE GENOMIC DNA]</scope>
    <source>
        <strain evidence="4">DSM 19684</strain>
    </source>
</reference>
<sequence length="308" mass="34540">MHFLARIFPSNEAGENPAAVKMFHLMTKVKERFKSRRTEAGNQWPLYPGSYTVINAQANIAVCTLTSENLIATEDLLSKNVAIIGTVMTSNLGIEKIILNIISNPHIRYFLLCGKESPIFKVGQAFDCLFHYGVDKDKRIINADGYFPVLNNLPMQKINHFLKQVHFINLTNEKQGHVILQAIDDIKGKKEIFKDFTVGGSEGLKEEVISEIKPGGRRIPLDYDQKGFFVITVDNPKREITVKHYYKDNRAGFMIKGHSSEAILLAILDNDLVSQMSHAGYLGAELAKAETAIKLGLKYTQDQSLKKG</sequence>
<dbReference type="InterPro" id="IPR030688">
    <property type="entry name" value="MeTrfase_MtrA/MtxA"/>
</dbReference>
<protein>
    <submittedName>
        <fullName evidence="3">Tetrahydromethanopterin S-methyltransferase subunit A</fullName>
    </submittedName>
</protein>
<evidence type="ECO:0000259" key="2">
    <source>
        <dbReference type="Pfam" id="PF14251"/>
    </source>
</evidence>
<dbReference type="AlphaFoldDB" id="A0A1G7S6L3"/>
<evidence type="ECO:0000313" key="3">
    <source>
        <dbReference type="EMBL" id="SDG18592.1"/>
    </source>
</evidence>
<dbReference type="InterPro" id="IPR025595">
    <property type="entry name" value="PterinBD-DUF4346"/>
</dbReference>
<feature type="domain" description="DUF4346" evidence="2">
    <location>
        <begin position="224"/>
        <end position="302"/>
    </location>
</feature>
<keyword evidence="3" id="KW-0489">Methyltransferase</keyword>
<dbReference type="Pfam" id="PF14251">
    <property type="entry name" value="PterinBD-DUF4346"/>
    <property type="match status" value="1"/>
</dbReference>
<dbReference type="EMBL" id="FNBH01000003">
    <property type="protein sequence ID" value="SDG18592.1"/>
    <property type="molecule type" value="Genomic_DNA"/>
</dbReference>
<proteinExistence type="predicted"/>
<organism evidence="3 4">
    <name type="scientific">Epilithonimonas hungarica</name>
    <dbReference type="NCBI Taxonomy" id="454006"/>
    <lineage>
        <taxon>Bacteria</taxon>
        <taxon>Pseudomonadati</taxon>
        <taxon>Bacteroidota</taxon>
        <taxon>Flavobacteriia</taxon>
        <taxon>Flavobacteriales</taxon>
        <taxon>Weeksellaceae</taxon>
        <taxon>Chryseobacterium group</taxon>
        <taxon>Epilithonimonas</taxon>
    </lineage>
</organism>
<dbReference type="GO" id="GO:0008168">
    <property type="term" value="F:methyltransferase activity"/>
    <property type="evidence" value="ECO:0007669"/>
    <property type="project" value="UniProtKB-KW"/>
</dbReference>
<dbReference type="GO" id="GO:0032259">
    <property type="term" value="P:methylation"/>
    <property type="evidence" value="ECO:0007669"/>
    <property type="project" value="UniProtKB-KW"/>
</dbReference>
<gene>
    <name evidence="3" type="ORF">SAMN05421825_2887</name>
</gene>
<keyword evidence="4" id="KW-1185">Reference proteome</keyword>
<dbReference type="STRING" id="454006.SAMN05421825_2887"/>
<evidence type="ECO:0000313" key="4">
    <source>
        <dbReference type="Proteomes" id="UP000199203"/>
    </source>
</evidence>
<keyword evidence="1 3" id="KW-0808">Transferase</keyword>
<accession>A0A1G7S6L3</accession>
<dbReference type="Proteomes" id="UP000199203">
    <property type="component" value="Unassembled WGS sequence"/>
</dbReference>
<evidence type="ECO:0000256" key="1">
    <source>
        <dbReference type="ARBA" id="ARBA00022679"/>
    </source>
</evidence>